<dbReference type="InParanoid" id="D3BVJ2"/>
<name>D3BVJ2_HETP5</name>
<reference evidence="2 3" key="1">
    <citation type="journal article" date="2011" name="Genome Res.">
        <title>Phylogeny-wide analysis of social amoeba genomes highlights ancient origins for complex intercellular communication.</title>
        <authorList>
            <person name="Heidel A.J."/>
            <person name="Lawal H.M."/>
            <person name="Felder M."/>
            <person name="Schilde C."/>
            <person name="Helps N.R."/>
            <person name="Tunggal B."/>
            <person name="Rivero F."/>
            <person name="John U."/>
            <person name="Schleicher M."/>
            <person name="Eichinger L."/>
            <person name="Platzer M."/>
            <person name="Noegel A.A."/>
            <person name="Schaap P."/>
            <person name="Gloeckner G."/>
        </authorList>
    </citation>
    <scope>NUCLEOTIDE SEQUENCE [LARGE SCALE GENOMIC DNA]</scope>
    <source>
        <strain evidence="3">ATCC 26659 / Pp 5 / PN500</strain>
    </source>
</reference>
<feature type="region of interest" description="Disordered" evidence="1">
    <location>
        <begin position="22"/>
        <end position="82"/>
    </location>
</feature>
<comment type="caution">
    <text evidence="2">The sequence shown here is derived from an EMBL/GenBank/DDBJ whole genome shotgun (WGS) entry which is preliminary data.</text>
</comment>
<dbReference type="GeneID" id="31367051"/>
<proteinExistence type="predicted"/>
<evidence type="ECO:0000313" key="2">
    <source>
        <dbReference type="EMBL" id="EFA74615.1"/>
    </source>
</evidence>
<organism evidence="2 3">
    <name type="scientific">Heterostelium pallidum (strain ATCC 26659 / Pp 5 / PN500)</name>
    <name type="common">Cellular slime mold</name>
    <name type="synonym">Polysphondylium pallidum</name>
    <dbReference type="NCBI Taxonomy" id="670386"/>
    <lineage>
        <taxon>Eukaryota</taxon>
        <taxon>Amoebozoa</taxon>
        <taxon>Evosea</taxon>
        <taxon>Eumycetozoa</taxon>
        <taxon>Dictyostelia</taxon>
        <taxon>Acytosteliales</taxon>
        <taxon>Acytosteliaceae</taxon>
        <taxon>Heterostelium</taxon>
    </lineage>
</organism>
<dbReference type="AlphaFoldDB" id="D3BVJ2"/>
<feature type="compositionally biased region" description="Basic residues" evidence="1">
    <location>
        <begin position="47"/>
        <end position="56"/>
    </location>
</feature>
<evidence type="ECO:0000313" key="3">
    <source>
        <dbReference type="Proteomes" id="UP000001396"/>
    </source>
</evidence>
<feature type="compositionally biased region" description="Basic and acidic residues" evidence="1">
    <location>
        <begin position="57"/>
        <end position="82"/>
    </location>
</feature>
<keyword evidence="3" id="KW-1185">Reference proteome</keyword>
<dbReference type="Proteomes" id="UP000001396">
    <property type="component" value="Unassembled WGS sequence"/>
</dbReference>
<accession>D3BVJ2</accession>
<gene>
    <name evidence="2" type="ORF">PPL_11583</name>
</gene>
<sequence>MLYDPKMNDNLINDVDDLLVENGATAETDRGSTVGDSSDDYDDSPRPIRRHTRRGLKNVESRVDINVERSVDKDDMEDNKFE</sequence>
<dbReference type="EMBL" id="ADBJ01000062">
    <property type="protein sequence ID" value="EFA74615.1"/>
    <property type="molecule type" value="Genomic_DNA"/>
</dbReference>
<protein>
    <submittedName>
        <fullName evidence="2">Uncharacterized protein</fullName>
    </submittedName>
</protein>
<dbReference type="RefSeq" id="XP_020426749.1">
    <property type="nucleotide sequence ID" value="XM_020582333.1"/>
</dbReference>
<evidence type="ECO:0000256" key="1">
    <source>
        <dbReference type="SAM" id="MobiDB-lite"/>
    </source>
</evidence>